<evidence type="ECO:0000256" key="5">
    <source>
        <dbReference type="ARBA" id="ARBA00022801"/>
    </source>
</evidence>
<evidence type="ECO:0000256" key="13">
    <source>
        <dbReference type="HAMAP-Rule" id="MF_00969"/>
    </source>
</evidence>
<keyword evidence="14" id="KW-0175">Coiled coil</keyword>
<dbReference type="GO" id="GO:0005737">
    <property type="term" value="C:cytoplasm"/>
    <property type="evidence" value="ECO:0007669"/>
    <property type="project" value="UniProtKB-SubCell"/>
</dbReference>
<evidence type="ECO:0000256" key="7">
    <source>
        <dbReference type="ARBA" id="ARBA00022840"/>
    </source>
</evidence>
<evidence type="ECO:0000259" key="16">
    <source>
        <dbReference type="PROSITE" id="PS51194"/>
    </source>
</evidence>
<dbReference type="FunFam" id="3.40.50.300:FF:000546">
    <property type="entry name" value="Transcription-repair-coupling factor"/>
    <property type="match status" value="1"/>
</dbReference>
<dbReference type="SMART" id="SM00487">
    <property type="entry name" value="DEXDc"/>
    <property type="match status" value="1"/>
</dbReference>
<dbReference type="SUPFAM" id="SSF52540">
    <property type="entry name" value="P-loop containing nucleoside triphosphate hydrolases"/>
    <property type="match status" value="4"/>
</dbReference>
<dbReference type="Gene3D" id="3.90.1150.50">
    <property type="entry name" value="Transcription-repair-coupling factor, D7 domain"/>
    <property type="match status" value="1"/>
</dbReference>
<dbReference type="Gene3D" id="3.40.50.11180">
    <property type="match status" value="1"/>
</dbReference>
<feature type="domain" description="Helicase ATP-binding" evidence="15">
    <location>
        <begin position="644"/>
        <end position="805"/>
    </location>
</feature>
<dbReference type="HAMAP" id="MF_00969">
    <property type="entry name" value="TRCF"/>
    <property type="match status" value="1"/>
</dbReference>
<evidence type="ECO:0000256" key="10">
    <source>
        <dbReference type="ARBA" id="ARBA00061104"/>
    </source>
</evidence>
<evidence type="ECO:0000313" key="18">
    <source>
        <dbReference type="Proteomes" id="UP000001661"/>
    </source>
</evidence>
<dbReference type="STRING" id="574087.Acear_0092"/>
<comment type="similarity">
    <text evidence="11 13">In the C-terminal section; belongs to the helicase family. RecG subfamily.</text>
</comment>
<dbReference type="Pfam" id="PF02559">
    <property type="entry name" value="CarD_TRCF_RID"/>
    <property type="match status" value="1"/>
</dbReference>
<dbReference type="EC" id="3.6.4.-" evidence="13"/>
<dbReference type="RefSeq" id="WP_013277090.1">
    <property type="nucleotide sequence ID" value="NC_014378.1"/>
</dbReference>
<dbReference type="PROSITE" id="PS51192">
    <property type="entry name" value="HELICASE_ATP_BIND_1"/>
    <property type="match status" value="1"/>
</dbReference>
<dbReference type="SUPFAM" id="SSF143517">
    <property type="entry name" value="TRCF domain-like"/>
    <property type="match status" value="1"/>
</dbReference>
<evidence type="ECO:0000313" key="17">
    <source>
        <dbReference type="EMBL" id="ADL11643.1"/>
    </source>
</evidence>
<evidence type="ECO:0000256" key="12">
    <source>
        <dbReference type="ARBA" id="ARBA00070128"/>
    </source>
</evidence>
<dbReference type="NCBIfam" id="TIGR00580">
    <property type="entry name" value="mfd"/>
    <property type="match status" value="1"/>
</dbReference>
<dbReference type="Proteomes" id="UP000001661">
    <property type="component" value="Chromosome"/>
</dbReference>
<evidence type="ECO:0000256" key="14">
    <source>
        <dbReference type="SAM" id="Coils"/>
    </source>
</evidence>
<dbReference type="Pfam" id="PF00271">
    <property type="entry name" value="Helicase_C"/>
    <property type="match status" value="1"/>
</dbReference>
<dbReference type="PANTHER" id="PTHR47964">
    <property type="entry name" value="ATP-DEPENDENT DNA HELICASE HOMOLOG RECG, CHLOROPLASTIC"/>
    <property type="match status" value="1"/>
</dbReference>
<dbReference type="InterPro" id="IPR047112">
    <property type="entry name" value="RecG/Mfd"/>
</dbReference>
<keyword evidence="6" id="KW-0347">Helicase</keyword>
<dbReference type="SUPFAM" id="SSF141259">
    <property type="entry name" value="CarD-like"/>
    <property type="match status" value="1"/>
</dbReference>
<comment type="subcellular location">
    <subcellularLocation>
        <location evidence="1 13">Cytoplasm</location>
    </subcellularLocation>
</comment>
<dbReference type="Pfam" id="PF03461">
    <property type="entry name" value="TRCF"/>
    <property type="match status" value="1"/>
</dbReference>
<dbReference type="Gene3D" id="3.30.2060.10">
    <property type="entry name" value="Penicillin-binding protein 1b domain"/>
    <property type="match status" value="1"/>
</dbReference>
<protein>
    <recommendedName>
        <fullName evidence="12 13">Transcription-repair-coupling factor</fullName>
        <shortName evidence="13">TRCF</shortName>
        <ecNumber evidence="13">3.6.4.-</ecNumber>
    </recommendedName>
</protein>
<evidence type="ECO:0000256" key="9">
    <source>
        <dbReference type="ARBA" id="ARBA00023204"/>
    </source>
</evidence>
<dbReference type="Gene3D" id="3.40.50.11140">
    <property type="match status" value="1"/>
</dbReference>
<evidence type="ECO:0000256" key="4">
    <source>
        <dbReference type="ARBA" id="ARBA00022763"/>
    </source>
</evidence>
<evidence type="ECO:0000256" key="11">
    <source>
        <dbReference type="ARBA" id="ARBA00061399"/>
    </source>
</evidence>
<keyword evidence="5 13" id="KW-0378">Hydrolase</keyword>
<dbReference type="InterPro" id="IPR037235">
    <property type="entry name" value="TRCF-like_C_D7"/>
</dbReference>
<dbReference type="KEGG" id="aar:Acear_0092"/>
<evidence type="ECO:0000259" key="15">
    <source>
        <dbReference type="PROSITE" id="PS51192"/>
    </source>
</evidence>
<dbReference type="InterPro" id="IPR004576">
    <property type="entry name" value="Mfd"/>
</dbReference>
<evidence type="ECO:0000256" key="1">
    <source>
        <dbReference type="ARBA" id="ARBA00004496"/>
    </source>
</evidence>
<dbReference type="InterPro" id="IPR027417">
    <property type="entry name" value="P-loop_NTPase"/>
</dbReference>
<dbReference type="PROSITE" id="PS51194">
    <property type="entry name" value="HELICASE_CTER"/>
    <property type="match status" value="1"/>
</dbReference>
<dbReference type="PANTHER" id="PTHR47964:SF1">
    <property type="entry name" value="ATP-DEPENDENT DNA HELICASE HOMOLOG RECG, CHLOROPLASTIC"/>
    <property type="match status" value="1"/>
</dbReference>
<dbReference type="Pfam" id="PF00270">
    <property type="entry name" value="DEAD"/>
    <property type="match status" value="1"/>
</dbReference>
<keyword evidence="18" id="KW-1185">Reference proteome</keyword>
<dbReference type="InterPro" id="IPR003711">
    <property type="entry name" value="CarD-like/TRCF_RID"/>
</dbReference>
<dbReference type="Pfam" id="PF17757">
    <property type="entry name" value="UvrB_inter"/>
    <property type="match status" value="1"/>
</dbReference>
<dbReference type="eggNOG" id="COG1197">
    <property type="taxonomic scope" value="Bacteria"/>
</dbReference>
<gene>
    <name evidence="13" type="primary">mfd</name>
    <name evidence="17" type="ordered locus">Acear_0092</name>
</gene>
<organism evidence="17 18">
    <name type="scientific">Acetohalobium arabaticum (strain ATCC 49924 / DSM 5501 / Z-7288)</name>
    <dbReference type="NCBI Taxonomy" id="574087"/>
    <lineage>
        <taxon>Bacteria</taxon>
        <taxon>Bacillati</taxon>
        <taxon>Bacillota</taxon>
        <taxon>Clostridia</taxon>
        <taxon>Halanaerobiales</taxon>
        <taxon>Halobacteroidaceae</taxon>
        <taxon>Acetohalobium</taxon>
    </lineage>
</organism>
<reference evidence="17 18" key="1">
    <citation type="journal article" date="2010" name="Stand. Genomic Sci.">
        <title>Complete genome sequence of Acetohalobium arabaticum type strain (Z-7288).</title>
        <authorList>
            <person name="Sikorski J."/>
            <person name="Lapidus A."/>
            <person name="Chertkov O."/>
            <person name="Lucas S."/>
            <person name="Copeland A."/>
            <person name="Glavina Del Rio T."/>
            <person name="Nolan M."/>
            <person name="Tice H."/>
            <person name="Cheng J.F."/>
            <person name="Han C."/>
            <person name="Brambilla E."/>
            <person name="Pitluck S."/>
            <person name="Liolios K."/>
            <person name="Ivanova N."/>
            <person name="Mavromatis K."/>
            <person name="Mikhailova N."/>
            <person name="Pati A."/>
            <person name="Bruce D."/>
            <person name="Detter C."/>
            <person name="Tapia R."/>
            <person name="Goodwin L."/>
            <person name="Chen A."/>
            <person name="Palaniappan K."/>
            <person name="Land M."/>
            <person name="Hauser L."/>
            <person name="Chang Y.J."/>
            <person name="Jeffries C.D."/>
            <person name="Rohde M."/>
            <person name="Goker M."/>
            <person name="Spring S."/>
            <person name="Woyke T."/>
            <person name="Bristow J."/>
            <person name="Eisen J.A."/>
            <person name="Markowitz V."/>
            <person name="Hugenholtz P."/>
            <person name="Kyrpides N.C."/>
            <person name="Klenk H.P."/>
        </authorList>
    </citation>
    <scope>NUCLEOTIDE SEQUENCE [LARGE SCALE GENOMIC DNA]</scope>
    <source>
        <strain evidence="18">ATCC 49924 / DSM 5501 / Z-7288</strain>
    </source>
</reference>
<dbReference type="InterPro" id="IPR036101">
    <property type="entry name" value="CarD-like/TRCF_RID_sf"/>
</dbReference>
<comment type="similarity">
    <text evidence="10 13">In the N-terminal section; belongs to the UvrB family.</text>
</comment>
<dbReference type="SMART" id="SM01058">
    <property type="entry name" value="CarD_TRCF"/>
    <property type="match status" value="1"/>
</dbReference>
<dbReference type="Gene3D" id="3.40.50.300">
    <property type="entry name" value="P-loop containing nucleotide triphosphate hydrolases"/>
    <property type="match status" value="2"/>
</dbReference>
<dbReference type="GO" id="GO:0005524">
    <property type="term" value="F:ATP binding"/>
    <property type="evidence" value="ECO:0007669"/>
    <property type="project" value="UniProtKB-UniRule"/>
</dbReference>
<dbReference type="GO" id="GO:0003678">
    <property type="term" value="F:DNA helicase activity"/>
    <property type="evidence" value="ECO:0007669"/>
    <property type="project" value="TreeGrafter"/>
</dbReference>
<sequence>MEAGLSDLLAKTEKIGNLKKNLTENLNTQLEVNLSVSQRAFIAANIYEQVSDKFLLLTYNWQRAAELYEELLRLLATEEIFLFPQLEVLPHESIEVDISVKVQRLTALEKLTTRDESIIIAPIQALLMKLPPADIFADYSFRIDFDSTVELKKISSQLINQGYCRVDMVENKGDFSIRGGIIDIYPLTRSNPVRIELFGDEVESIREFDLATQRSIKELNDVHIPPATEILLDSDSLQQGIAKLNKELKQNREVLIEDGKNKEAKELERKLETDLEQIEEGIQFPAIRQYLPAFYSGLSTLIDYFNEGSLVFDSPNRIQKRAVDLMDDHNGLRLSLLNQGSVLSSYAKNFASFEELLTETYDYSKLYLNKTQEIKSLRVDRKLEFNLKETPVFRGQINHFLDELKQLIEQQYRVIITLSTESKCKRLINSLQEEDLTAFYTEEITDKLQSGNIAVTTDALQKGFSLPDLKFILFTETDIFGQSQRKKKRKTKTYDQGAKISSFEELNVGDYVVHENHGIGKYLGVKTLEVQGHNQDYLLIKYADEDKLYVPTDQVNLIQKYVGKEGNKPKLYSLGSNDWARVKQRVKESVQEMAEELLDIYAEREVKDGYAFSEDTVWQQEFESDFPYEETPDQLKTIEEVKEDMESPQPMDRLLCGDVGYGKTEVAIRAAFKAVLDGKQVAMLVPTTILAQQHLNTFIDRFEDYPVKVGMLSRFKTAKEQKKIIEDLKQGIIDIIIGTHRILSTDIEFNDLGFLIVDEEQRFGVKHKERLKQIKKSIDVLTLTATPIPRTLHMSLVGVRDMSLIETPPQNRYPIRTYVREYSDDLIREAIRKEIDRGGQVYFVHNRVKNIDKVAAKIKKLLPKAEVVTAHGQMSEAKLEKIMLGFLDGEHDVLVCTTIIETGLDIPNVNTILINNADQLGLAQLYQLRGRVGRTNRVAYAYLLYQQDQVLSEVAEKRLQAIKEFTNLGSGFKIAMRDLEIRGAGNILGPKQHGHIEAIGFSLYCKLLEQAVNELKGEDDEEEAAEINIDLELDAYIPEDYIPDSKQKIEIYKKISGIMNLTEVEEVKAELRDRFGAIPQSVLNLVMISKIKVLALNLDVKSIESKDGLIMVNFNTADYLSGPQILKLSDQYSQQIGFKSAKEPVLKLETEESDVKILEILAEVLDYLIASQDLK</sequence>
<dbReference type="GO" id="GO:0003684">
    <property type="term" value="F:damaged DNA binding"/>
    <property type="evidence" value="ECO:0007669"/>
    <property type="project" value="InterPro"/>
</dbReference>
<name>D9QSV5_ACEAZ</name>
<dbReference type="InterPro" id="IPR011545">
    <property type="entry name" value="DEAD/DEAH_box_helicase_dom"/>
</dbReference>
<dbReference type="InterPro" id="IPR001650">
    <property type="entry name" value="Helicase_C-like"/>
</dbReference>
<dbReference type="OrthoDB" id="9804325at2"/>
<keyword evidence="4 13" id="KW-0227">DNA damage</keyword>
<accession>D9QSV5</accession>
<comment type="function">
    <text evidence="13">Couples transcription and DNA repair by recognizing RNA polymerase (RNAP) stalled at DNA lesions. Mediates ATP-dependent release of RNAP and its truncated transcript from the DNA, and recruitment of nucleotide excision repair machinery to the damaged site.</text>
</comment>
<dbReference type="InterPro" id="IPR014001">
    <property type="entry name" value="Helicase_ATP-bd"/>
</dbReference>
<keyword evidence="2 13" id="KW-0963">Cytoplasm</keyword>
<keyword evidence="8 13" id="KW-0238">DNA-binding</keyword>
<dbReference type="AlphaFoldDB" id="D9QSV5"/>
<evidence type="ECO:0000256" key="2">
    <source>
        <dbReference type="ARBA" id="ARBA00022490"/>
    </source>
</evidence>
<proteinExistence type="inferred from homology"/>
<feature type="domain" description="Helicase C-terminal" evidence="16">
    <location>
        <begin position="826"/>
        <end position="980"/>
    </location>
</feature>
<dbReference type="InterPro" id="IPR005118">
    <property type="entry name" value="TRCF_C"/>
</dbReference>
<dbReference type="GO" id="GO:0006355">
    <property type="term" value="P:regulation of DNA-templated transcription"/>
    <property type="evidence" value="ECO:0007669"/>
    <property type="project" value="UniProtKB-UniRule"/>
</dbReference>
<evidence type="ECO:0000256" key="6">
    <source>
        <dbReference type="ARBA" id="ARBA00022806"/>
    </source>
</evidence>
<keyword evidence="3 13" id="KW-0547">Nucleotide-binding</keyword>
<evidence type="ECO:0000256" key="3">
    <source>
        <dbReference type="ARBA" id="ARBA00022741"/>
    </source>
</evidence>
<dbReference type="GO" id="GO:0000716">
    <property type="term" value="P:transcription-coupled nucleotide-excision repair, DNA damage recognition"/>
    <property type="evidence" value="ECO:0007669"/>
    <property type="project" value="UniProtKB-UniRule"/>
</dbReference>
<keyword evidence="7 13" id="KW-0067">ATP-binding</keyword>
<dbReference type="EMBL" id="CP002105">
    <property type="protein sequence ID" value="ADL11643.1"/>
    <property type="molecule type" value="Genomic_DNA"/>
</dbReference>
<dbReference type="SMART" id="SM00490">
    <property type="entry name" value="HELICc"/>
    <property type="match status" value="1"/>
</dbReference>
<dbReference type="GO" id="GO:0016787">
    <property type="term" value="F:hydrolase activity"/>
    <property type="evidence" value="ECO:0007669"/>
    <property type="project" value="UniProtKB-KW"/>
</dbReference>
<dbReference type="InterPro" id="IPR041471">
    <property type="entry name" value="UvrB_inter"/>
</dbReference>
<dbReference type="SMART" id="SM00982">
    <property type="entry name" value="TRCF"/>
    <property type="match status" value="1"/>
</dbReference>
<dbReference type="HOGENOM" id="CLU_005122_1_3_9"/>
<feature type="coiled-coil region" evidence="14">
    <location>
        <begin position="245"/>
        <end position="281"/>
    </location>
</feature>
<dbReference type="Gene3D" id="2.40.10.170">
    <property type="match status" value="1"/>
</dbReference>
<dbReference type="CDD" id="cd17991">
    <property type="entry name" value="DEXHc_TRCF"/>
    <property type="match status" value="1"/>
</dbReference>
<evidence type="ECO:0000256" key="8">
    <source>
        <dbReference type="ARBA" id="ARBA00023125"/>
    </source>
</evidence>
<keyword evidence="9 13" id="KW-0234">DNA repair</keyword>